<dbReference type="InterPro" id="IPR020575">
    <property type="entry name" value="Hsp90_N"/>
</dbReference>
<dbReference type="Pfam" id="PF00656">
    <property type="entry name" value="Peptidase_C14"/>
    <property type="match status" value="1"/>
</dbReference>
<evidence type="ECO:0000259" key="3">
    <source>
        <dbReference type="Pfam" id="PF24401"/>
    </source>
</evidence>
<dbReference type="GO" id="GO:0004197">
    <property type="term" value="F:cysteine-type endopeptidase activity"/>
    <property type="evidence" value="ECO:0007669"/>
    <property type="project" value="InterPro"/>
</dbReference>
<evidence type="ECO:0000259" key="2">
    <source>
        <dbReference type="Pfam" id="PF00656"/>
    </source>
</evidence>
<dbReference type="Gene3D" id="3.30.565.10">
    <property type="entry name" value="Histidine kinase-like ATPase, C-terminal domain"/>
    <property type="match status" value="1"/>
</dbReference>
<dbReference type="InterPro" id="IPR036890">
    <property type="entry name" value="HATPase_C_sf"/>
</dbReference>
<evidence type="ECO:0000256" key="1">
    <source>
        <dbReference type="SAM" id="MobiDB-lite"/>
    </source>
</evidence>
<dbReference type="GO" id="GO:0006508">
    <property type="term" value="P:proteolysis"/>
    <property type="evidence" value="ECO:0007669"/>
    <property type="project" value="InterPro"/>
</dbReference>
<protein>
    <recommendedName>
        <fullName evidence="7">Caspase domain-containing protein</fullName>
    </recommendedName>
</protein>
<feature type="region of interest" description="Disordered" evidence="1">
    <location>
        <begin position="1"/>
        <end position="25"/>
    </location>
</feature>
<evidence type="ECO:0000313" key="5">
    <source>
        <dbReference type="EMBL" id="QEV24516.1"/>
    </source>
</evidence>
<feature type="domain" description="wHTH-Hsp90 Na associated" evidence="4">
    <location>
        <begin position="1712"/>
        <end position="1762"/>
    </location>
</feature>
<dbReference type="PANTHER" id="PTHR22576:SF37">
    <property type="entry name" value="MUCOSA-ASSOCIATED LYMPHOID TISSUE LYMPHOMA TRANSLOCATION PROTEIN 1"/>
    <property type="match status" value="1"/>
</dbReference>
<dbReference type="Pfam" id="PF24401">
    <property type="entry name" value="iHD-CE"/>
    <property type="match status" value="1"/>
</dbReference>
<proteinExistence type="predicted"/>
<dbReference type="Pfam" id="PF24410">
    <property type="entry name" value="wHTH-HSP90_Na-assoc"/>
    <property type="match status" value="1"/>
</dbReference>
<dbReference type="Gene3D" id="3.40.50.1460">
    <property type="match status" value="1"/>
</dbReference>
<dbReference type="InterPro" id="IPR029030">
    <property type="entry name" value="Caspase-like_dom_sf"/>
</dbReference>
<reference evidence="5 6" key="1">
    <citation type="submission" date="2017-09" db="EMBL/GenBank/DDBJ databases">
        <authorList>
            <person name="Lee N."/>
            <person name="Cho B.-K."/>
        </authorList>
    </citation>
    <scope>NUCLEOTIDE SEQUENCE [LARGE SCALE GENOMIC DNA]</scope>
    <source>
        <strain evidence="5 6">ATCC 13740</strain>
    </source>
</reference>
<dbReference type="InterPro" id="IPR056507">
    <property type="entry name" value="wHTH-HSP90_Na-assoc"/>
</dbReference>
<evidence type="ECO:0008006" key="7">
    <source>
        <dbReference type="Google" id="ProtNLM"/>
    </source>
</evidence>
<feature type="domain" description="iHD-CE" evidence="3">
    <location>
        <begin position="279"/>
        <end position="641"/>
    </location>
</feature>
<evidence type="ECO:0000313" key="6">
    <source>
        <dbReference type="Proteomes" id="UP000326598"/>
    </source>
</evidence>
<sequence>MCRMSPVPFLPVPRSGRRGTSGPMGENRQALIVAVPQYELSERFHDLTETVGRDVELMTGALRSSGYSVERIGATPDEPALRSRIRSAISRVCATAPEDGTVLIHFTGHGLSVEGADYLVPADAQLTWATTPPQVALDSLIGLDLAQLLQGCRAGTVLLTVDACREEAASGGTSYGGPATNFPAGRERVAVLFGCGPGQTCGSDKELGSHFTRALADALQADTAPRTVADVIAHTVRRTAEFARAARQRQTPTAHYAPSGPEAIRKVELCAGRTLHEEWAAAVRDPELWSAVEGGGDARRDELQRVLVRLTAECAKWRSTAFATVPDPWADDDYPVRVLARGLRPLLAPSQTQGGPLLDPGEFAVLAAAPFVREAVYAMGVKETTAVEPFRLDPETGSLGRDPERVDLEHTFAAHALLWRKGRELAGRGRAEDAAAVAAWLLHRHVGGKEQLWDTYAPQLLAPLAKALIGPDTAPARTEELTDELVRVCRQIAVAPTEPNQGERDRTDTHWRLEELARADGTTERWRPRELTWLLGVAGLLGGDLRQLPGVLVDNIGVADGLRPGEAVASVRELRWARDRLSKTLDLDLPCPHPAVHAALETLAAWADDAVQNVRRHLTSAQPAALLAHVPDRITCRRLRPRYDSAVKGDAYGVPLMRFSLAEDEMRELLMGTHLYGDPVLALREMYQNALDACRYRQARLRYGKADGHVPYTWQGEIVLRQGTDAEGRSYVECEDNGVGMDHKSLRGTFSRAGRRFEQSREYRREQARWRRADPDLRIYPNSRFGVGVFSYFMLADEISIWTRATDEYGRAEADGGLRVDVASTGSLFRIRRREGAQPGGGTRVRLYLQSGDIDVAQELAKRVWRSEFAMRVERDGEAVRTWEPGALYYFGDARRPLPAGPDAWWVDGKGCLLADGILVDPASMVQEDSSAAAWLRTGAGKLERLDSAGKDWHDLGGHPFGFVMDLRETHAPDISTDRTRILSYDRAWVDEQLLDAARAFGAPEWLTLEWLWAFARLHPAGAVRVTARLLAAETHLTSRTGWDRATVLDFRRVGCFPLDVGLVPLKDFGTVVLPDEAGVLSWRAAVLRSVGIELGERAWERLALPESVDGYPAPESWEAGVSPREMRLPDATRQAALPQSPEESITLGELMRRLRRYAIAGLDVPAVTGLDAAHRILLDATDRRILLGREAYDALLREDYARHFANDVVAVLRRFSVVEGLPLREALDRARRFAAAGFPLHVPDDTDAVPADAIATHEELNVLAWHPRFTAPGERKAGTPPAQEKYEDILRRYAWLGWAAEGPAPAEAPAATSSKFDVPRSWTPEQRTEFTMSLGIATYSADLDLSPRQMARASGMLGIPVAQVPERFADVLAAQQLRVPPPGELADRVFTRLDSDLLGAVVDHRFTEDWPYDPTGCPAPLLETAQAVRKVRADGALVAERLTELAEAGFVDERAPALVERWRAVSAGDWDLLMCSRRDVVSRRGYYDSEGSLELTNMGNAVRGVALRQGVDVFFVLYAAAMARSTLGSAIERLTALGPLVGLDVSALDRPADGAPADLRPTAADVLASSTPQRTERENAFQSWRGVYVPRWRPRPSPAVLVSHARASDATLGDSVAVLVRYAPFGAPWREPADGADGGSDAWREHRPTEHDSALFRPDLVGDRPVGPLELLRVAARFGWALTKAWDRLALYRPFGLRLLVERPGPDADTVPTWQDLIMLTEQYTGRAPALSGEVTADRIAVAAREFGQPTRGVYDRLARYAPLFGLVLPPDCPAEPAPTPQAEPYRAR</sequence>
<gene>
    <name evidence="5" type="ORF">CP976_10375</name>
</gene>
<dbReference type="InterPro" id="IPR011600">
    <property type="entry name" value="Pept_C14_caspase"/>
</dbReference>
<dbReference type="PANTHER" id="PTHR22576">
    <property type="entry name" value="MUCOSA ASSOCIATED LYMPHOID TISSUE LYMPHOMA TRANSLOCATION PROTEIN 1/PARACASPASE"/>
    <property type="match status" value="1"/>
</dbReference>
<dbReference type="Proteomes" id="UP000326598">
    <property type="component" value="Chromosome"/>
</dbReference>
<name>A0A5J6HW45_STRC4</name>
<dbReference type="SUPFAM" id="SSF52129">
    <property type="entry name" value="Caspase-like"/>
    <property type="match status" value="1"/>
</dbReference>
<dbReference type="PRINTS" id="PR00775">
    <property type="entry name" value="HEATSHOCK90"/>
</dbReference>
<feature type="domain" description="Peptidase C14 caspase" evidence="2">
    <location>
        <begin position="28"/>
        <end position="253"/>
    </location>
</feature>
<dbReference type="InterPro" id="IPR056506">
    <property type="entry name" value="iHD-CE"/>
</dbReference>
<accession>A0A5J6HW45</accession>
<dbReference type="EMBL" id="CP023694">
    <property type="protein sequence ID" value="QEV24516.1"/>
    <property type="molecule type" value="Genomic_DNA"/>
</dbReference>
<organism evidence="5 6">
    <name type="scientific">Streptomyces coeruleorubidus</name>
    <dbReference type="NCBI Taxonomy" id="116188"/>
    <lineage>
        <taxon>Bacteria</taxon>
        <taxon>Bacillati</taxon>
        <taxon>Actinomycetota</taxon>
        <taxon>Actinomycetes</taxon>
        <taxon>Kitasatosporales</taxon>
        <taxon>Streptomycetaceae</taxon>
        <taxon>Streptomyces</taxon>
    </lineage>
</organism>
<evidence type="ECO:0000259" key="4">
    <source>
        <dbReference type="Pfam" id="PF24410"/>
    </source>
</evidence>
<dbReference type="SUPFAM" id="SSF55874">
    <property type="entry name" value="ATPase domain of HSP90 chaperone/DNA topoisomerase II/histidine kinase"/>
    <property type="match status" value="1"/>
</dbReference>
<dbReference type="InterPro" id="IPR052039">
    <property type="entry name" value="Caspase-related_regulators"/>
</dbReference>
<dbReference type="KEGG" id="scoe:CP976_10375"/>